<evidence type="ECO:0000256" key="6">
    <source>
        <dbReference type="ARBA" id="ARBA00022723"/>
    </source>
</evidence>
<evidence type="ECO:0000256" key="9">
    <source>
        <dbReference type="ARBA" id="ARBA00031306"/>
    </source>
</evidence>
<keyword evidence="7" id="KW-0274">FAD</keyword>
<keyword evidence="11" id="KW-0449">Lipoprotein</keyword>
<keyword evidence="4" id="KW-0285">Flavoprotein</keyword>
<dbReference type="PANTHER" id="PTHR30040">
    <property type="entry name" value="THIAMINE BIOSYNTHESIS LIPOPROTEIN APBE"/>
    <property type="match status" value="1"/>
</dbReference>
<comment type="catalytic activity">
    <reaction evidence="10">
        <text>L-threonyl-[protein] + FAD = FMN-L-threonyl-[protein] + AMP + H(+)</text>
        <dbReference type="Rhea" id="RHEA:36847"/>
        <dbReference type="Rhea" id="RHEA-COMP:11060"/>
        <dbReference type="Rhea" id="RHEA-COMP:11061"/>
        <dbReference type="ChEBI" id="CHEBI:15378"/>
        <dbReference type="ChEBI" id="CHEBI:30013"/>
        <dbReference type="ChEBI" id="CHEBI:57692"/>
        <dbReference type="ChEBI" id="CHEBI:74257"/>
        <dbReference type="ChEBI" id="CHEBI:456215"/>
        <dbReference type="EC" id="2.7.1.180"/>
    </reaction>
</comment>
<comment type="caution">
    <text evidence="11">The sequence shown here is derived from an EMBL/GenBank/DDBJ whole genome shotgun (WGS) entry which is preliminary data.</text>
</comment>
<evidence type="ECO:0000256" key="7">
    <source>
        <dbReference type="ARBA" id="ARBA00022827"/>
    </source>
</evidence>
<keyword evidence="12" id="KW-1185">Reference proteome</keyword>
<evidence type="ECO:0000313" key="12">
    <source>
        <dbReference type="Proteomes" id="UP000704762"/>
    </source>
</evidence>
<evidence type="ECO:0000256" key="3">
    <source>
        <dbReference type="ARBA" id="ARBA00016337"/>
    </source>
</evidence>
<evidence type="ECO:0000256" key="1">
    <source>
        <dbReference type="ARBA" id="ARBA00001946"/>
    </source>
</evidence>
<dbReference type="EC" id="2.7.1.180" evidence="2"/>
<comment type="cofactor">
    <cofactor evidence="1">
        <name>Mg(2+)</name>
        <dbReference type="ChEBI" id="CHEBI:18420"/>
    </cofactor>
</comment>
<reference evidence="11 12" key="1">
    <citation type="submission" date="2021-01" db="EMBL/GenBank/DDBJ databases">
        <title>Sequencing the genomes of 1000 actinobacteria strains.</title>
        <authorList>
            <person name="Klenk H.-P."/>
        </authorList>
    </citation>
    <scope>NUCLEOTIDE SEQUENCE [LARGE SCALE GENOMIC DNA]</scope>
    <source>
        <strain evidence="11 12">DSM 18662</strain>
    </source>
</reference>
<dbReference type="Gene3D" id="3.10.520.10">
    <property type="entry name" value="ApbE-like domains"/>
    <property type="match status" value="1"/>
</dbReference>
<keyword evidence="5" id="KW-0808">Transferase</keyword>
<sequence>MSAPGLLSVRRWQAIGTRCEVLAESEELAEAAATIIRGQLAELDAACSRFRPSELSRLSHGRMVSISPILSDAIAAALRTAQRTQGLVDPTICRALETLGYDADIAQVRGRHLPSPLGEPVGAPGYWRVFHEEGTCQVMVPRGVDLDLGASAKAWAADRAARSCRDTLGGSYLVNLGGDLAVAGPGPAGGWRVAIDDASGPGGGGSEVDRPVVTIRSGGLATSSTALRTWWSGERRVHHILDPRTGDAAAPIWRTVSVTAATCERANAAATAAIILGAEAPEWLARRGLSARLVNQEGMAVFVSRWPEDRKPMMARSA</sequence>
<accession>A0ABS2RGH3</accession>
<dbReference type="SUPFAM" id="SSF143631">
    <property type="entry name" value="ApbE-like"/>
    <property type="match status" value="1"/>
</dbReference>
<dbReference type="RefSeq" id="WP_204916700.1">
    <property type="nucleotide sequence ID" value="NZ_BAAAQP010000011.1"/>
</dbReference>
<evidence type="ECO:0000256" key="2">
    <source>
        <dbReference type="ARBA" id="ARBA00011955"/>
    </source>
</evidence>
<keyword evidence="6" id="KW-0479">Metal-binding</keyword>
<organism evidence="11 12">
    <name type="scientific">Microlunatus panaciterrae</name>
    <dbReference type="NCBI Taxonomy" id="400768"/>
    <lineage>
        <taxon>Bacteria</taxon>
        <taxon>Bacillati</taxon>
        <taxon>Actinomycetota</taxon>
        <taxon>Actinomycetes</taxon>
        <taxon>Propionibacteriales</taxon>
        <taxon>Propionibacteriaceae</taxon>
        <taxon>Microlunatus</taxon>
    </lineage>
</organism>
<evidence type="ECO:0000256" key="8">
    <source>
        <dbReference type="ARBA" id="ARBA00022842"/>
    </source>
</evidence>
<protein>
    <recommendedName>
        <fullName evidence="3">FAD:protein FMN transferase</fullName>
        <ecNumber evidence="2">2.7.1.180</ecNumber>
    </recommendedName>
    <alternativeName>
        <fullName evidence="9">Flavin transferase</fullName>
    </alternativeName>
</protein>
<keyword evidence="8" id="KW-0460">Magnesium</keyword>
<dbReference type="Pfam" id="PF02424">
    <property type="entry name" value="ApbE"/>
    <property type="match status" value="1"/>
</dbReference>
<gene>
    <name evidence="11" type="ORF">JOE57_001025</name>
</gene>
<evidence type="ECO:0000256" key="10">
    <source>
        <dbReference type="ARBA" id="ARBA00048540"/>
    </source>
</evidence>
<evidence type="ECO:0000256" key="4">
    <source>
        <dbReference type="ARBA" id="ARBA00022630"/>
    </source>
</evidence>
<evidence type="ECO:0000313" key="11">
    <source>
        <dbReference type="EMBL" id="MBM7798104.1"/>
    </source>
</evidence>
<evidence type="ECO:0000256" key="5">
    <source>
        <dbReference type="ARBA" id="ARBA00022679"/>
    </source>
</evidence>
<name>A0ABS2RGH3_9ACTN</name>
<dbReference type="PANTHER" id="PTHR30040:SF2">
    <property type="entry name" value="FAD:PROTEIN FMN TRANSFERASE"/>
    <property type="match status" value="1"/>
</dbReference>
<proteinExistence type="predicted"/>
<dbReference type="EMBL" id="JAFBCF010000001">
    <property type="protein sequence ID" value="MBM7798104.1"/>
    <property type="molecule type" value="Genomic_DNA"/>
</dbReference>
<dbReference type="InterPro" id="IPR024932">
    <property type="entry name" value="ApbE"/>
</dbReference>
<dbReference type="Proteomes" id="UP000704762">
    <property type="component" value="Unassembled WGS sequence"/>
</dbReference>
<dbReference type="InterPro" id="IPR003374">
    <property type="entry name" value="ApbE-like_sf"/>
</dbReference>